<evidence type="ECO:0000313" key="6">
    <source>
        <dbReference type="Proteomes" id="UP000286716"/>
    </source>
</evidence>
<name>A0A428WKJ5_AMYBA</name>
<dbReference type="SMART" id="SM00560">
    <property type="entry name" value="LamGL"/>
    <property type="match status" value="6"/>
</dbReference>
<evidence type="ECO:0000256" key="1">
    <source>
        <dbReference type="ARBA" id="ARBA00022729"/>
    </source>
</evidence>
<dbReference type="RefSeq" id="WP_020640785.1">
    <property type="nucleotide sequence ID" value="NZ_QHHU01000024.1"/>
</dbReference>
<dbReference type="InterPro" id="IPR042837">
    <property type="entry name" value="PTX3"/>
</dbReference>
<dbReference type="InterPro" id="IPR006558">
    <property type="entry name" value="LamG-like"/>
</dbReference>
<feature type="domain" description="LamG-like jellyroll fold" evidence="4">
    <location>
        <begin position="941"/>
        <end position="1088"/>
    </location>
</feature>
<feature type="domain" description="LamG-like jellyroll fold" evidence="4">
    <location>
        <begin position="1824"/>
        <end position="1963"/>
    </location>
</feature>
<keyword evidence="2" id="KW-1015">Disulfide bond</keyword>
<protein>
    <submittedName>
        <fullName evidence="5">LamG domain-containing protein</fullName>
    </submittedName>
</protein>
<feature type="compositionally biased region" description="Polar residues" evidence="3">
    <location>
        <begin position="1120"/>
        <end position="1132"/>
    </location>
</feature>
<proteinExistence type="predicted"/>
<keyword evidence="1" id="KW-0732">Signal</keyword>
<dbReference type="PANTHER" id="PTHR46943">
    <property type="entry name" value="PENTRAXIN-RELATED PROTEIN PTX3"/>
    <property type="match status" value="1"/>
</dbReference>
<feature type="domain" description="LamG-like jellyroll fold" evidence="4">
    <location>
        <begin position="1375"/>
        <end position="1529"/>
    </location>
</feature>
<feature type="region of interest" description="Disordered" evidence="3">
    <location>
        <begin position="1108"/>
        <end position="1133"/>
    </location>
</feature>
<evidence type="ECO:0000259" key="4">
    <source>
        <dbReference type="SMART" id="SM00560"/>
    </source>
</evidence>
<accession>A0A428WKJ5</accession>
<dbReference type="Proteomes" id="UP000286716">
    <property type="component" value="Unassembled WGS sequence"/>
</dbReference>
<feature type="domain" description="LamG-like jellyroll fold" evidence="4">
    <location>
        <begin position="736"/>
        <end position="868"/>
    </location>
</feature>
<organism evidence="5 6">
    <name type="scientific">Amycolatopsis balhimycina DSM 5908</name>
    <dbReference type="NCBI Taxonomy" id="1081091"/>
    <lineage>
        <taxon>Bacteria</taxon>
        <taxon>Bacillati</taxon>
        <taxon>Actinomycetota</taxon>
        <taxon>Actinomycetes</taxon>
        <taxon>Pseudonocardiales</taxon>
        <taxon>Pseudonocardiaceae</taxon>
        <taxon>Amycolatopsis</taxon>
    </lineage>
</organism>
<dbReference type="Pfam" id="PF13385">
    <property type="entry name" value="Laminin_G_3"/>
    <property type="match status" value="6"/>
</dbReference>
<keyword evidence="6" id="KW-1185">Reference proteome</keyword>
<evidence type="ECO:0000256" key="2">
    <source>
        <dbReference type="ARBA" id="ARBA00023157"/>
    </source>
</evidence>
<dbReference type="InterPro" id="IPR013320">
    <property type="entry name" value="ConA-like_dom_sf"/>
</dbReference>
<feature type="domain" description="LamG-like jellyroll fold" evidence="4">
    <location>
        <begin position="1162"/>
        <end position="1304"/>
    </location>
</feature>
<reference evidence="5 6" key="1">
    <citation type="submission" date="2018-05" db="EMBL/GenBank/DDBJ databases">
        <title>Evolution of GPA BGCs.</title>
        <authorList>
            <person name="Waglechner N."/>
            <person name="Wright G.D."/>
        </authorList>
    </citation>
    <scope>NUCLEOTIDE SEQUENCE [LARGE SCALE GENOMIC DNA]</scope>
    <source>
        <strain evidence="5 6">DSM 5908</strain>
    </source>
</reference>
<gene>
    <name evidence="5" type="ORF">DMA12_18575</name>
</gene>
<dbReference type="SUPFAM" id="SSF49899">
    <property type="entry name" value="Concanavalin A-like lectins/glucanases"/>
    <property type="match status" value="6"/>
</dbReference>
<feature type="domain" description="LamG-like jellyroll fold" evidence="4">
    <location>
        <begin position="1614"/>
        <end position="1754"/>
    </location>
</feature>
<evidence type="ECO:0000313" key="5">
    <source>
        <dbReference type="EMBL" id="RSM43597.1"/>
    </source>
</evidence>
<sequence length="2229" mass="236215">MFEAARGKDPAGHRPWRRALALLAVLLVAGTALSVHRTPAPLAAAPVAAAPDEASAANAAYHQGSRVEVAGRRTETRTTYANPDGTMTAELSAVPVRVKRGTGWAPVDTRLVKGADGAVRPVAAEGDLALSGGGSVAPLAELTRDGKRLALRWPGTLPVPEVDGDAATYRELLPGVDLVMRAGRDGYRQQFVVKNTDAAGNLAKIALRLETTGVTVKSGGAGSLHASDDKGKEIFSAPPAVMWDGAGARSTVGVELGAQTLTLVPDRKFFLDKATVYPVVVDPDWHTFGWTTWNTVLSGKPGTAYPRTSGDGQWAQVGACYTASGGCNGIGIARSYFQYDTGFLNGRRVIGAWLNSTVVHSPSCNDRWHQLFMATGTIDDGTTWNNAPQGWKVSDVVAPSVYGSSCGGYKGIGFPATGAVNQSGVSTYFLKASDEGDQLAWRKYSPGDTLLVVNYNTRPDPASDLATDPPLKAPCRWCDGKPYVGDDFIRFSARLTDPDGNAVKPWWHIYTDSAREERWGGLQASGAYHSTDIDLRNKDGHTMTLWVQPYDTYDNGDNADAGDWRQGPGPFVVDGTRVTVPPTVTGVLYQEDNRWHGGTGIPGTFTFGANGVTDIDHYVYSWGSGPQTQVDANALGGTATVSTAPDGDGPRDLNVWSFDRGGHPSPVRTFHVYVKPGNGPLAQWSFEGNLKDDANLGWRDGSAVGNPVYAPGAVGSAIKLDGTQQVTAPNTVQATESFSVAAWVKLDAADAGSHRVITQWGTTTCSFCLQYEGNTGKWVFVMPQTDSASPPGYNFVRSVQPAAAGVWTHLAASYDAVGHKVRLYVNGVPAGSAAAPSSWQGSDLLRIGTGFPGRIDEVRAYDRLVSDAEVLAMVTGDNVQTGQWRFEDKNGTKAANSVPGGESATLSGDAAFTQNGAVGGGLVTGGTGYAATSGPMLRTDQSFSVAAWVNPKIAQPVDGGFYAAASQDGAVNSGFLLGYRPLATGNKWEVYLPSADALTRPGDDAVRVDAPANPMDTWTHLAAVYDDQAKEIRIYVNGRLAGTAPRTAGFNATGPFTIGRGKMTGNFGHNWEGTLDEVRAYGRVLTAGEVQAMVARDDVTQGSWKFDGDATDDSGRGRNGTITPTQPFTAGQANAPDQADLAVDLDGADDFVKAPAGPDTSQSFSVSAWVKLDAQPAGWTAVASQNGDHTSAFWLGYSGKDDNHWAFSMHGPDADSPDAVRLRSTEAAQPGVWTHLAAVYDKAAGTMSLYVNGVPSVTGRYTAANWNARGEFDVGRAKWASAWTNYLPGAVDDVKLYGRALFAGEVRTQAGRDLALVHDWRFDEPSGSNAGDAVGARGAAYTGGVSLIPGRVGNAVHVDGTGSLTTTGVDLRTDESFSVSTWVRMGKPDCDLSQVPECKRVVLSVDGDHASKFRLGYVKDTLDNQAGKWTFEMPESDADHATITKAAVSVEGADQDHWVHLVGVYDQPAKKIWLYVNGTRIGDGTLNSRWNATGGAAIGRGKIDGNTAKQNWIGDIDDTRVYTGALDKDRISALLKSYPPEEGNAPAKLPAADLGYWTFDENTGATVGDTSGKGHNATLKGGYSWIAGGRKGPSSLLDGTSGYAETAAPVLTGGSFSVAAWVNLTEGKNGDRTIVAQDGSRVSSFMLQYNAAADKWGVRVPLADQDNAATVTLTSTVAAMWTDWMHVAMSYDDQLHQVRLYLNGVLQAAQSNVKITPGTGPLTIGRAKWNGVNAQFFPRAIDDVRVFGHALSAAEMAKVREDTYVPNAGRWPYDDGTARDVTWRQDDVTLTGGASYVPGVSGKALQLDGTGHGTAKWIVHNMQDSLTVSSWARLGRGDKVATIAAQDGVRQSGFALQYRPELKRWIFGAAQSDTDAAPMVYAVASQETVLNIWTHVTGVYDNIRHQLRVYVDGKLAGTRDNVTLWRAAGAFSLGRDKLSGQSADFFTGALDETNVETGALDDAAIARRASYPVAQPGQLGRFANGYVERVSANTSAPSPAGYHFEQPLGLLVSGDQPNTRSLYSCKDGYDGFTSADAACEGKTVVGEIGKVYTKQPSNLPTVAVYRCNAGGSEHFDSRDAACENAGTKEGLLGYTLAYGLLVRYMTDLGYDHVNTTYGPPPGYWTEGPQGVLPMLAQSGTVPLLSCTTGTDQFLSTDAACEGKTTERVLGQIFTAAPPDGAGTALYRCKAGGTELFTTTYADCNGATFDRQLGYVLTTAPTTTPVFPAA</sequence>
<dbReference type="OrthoDB" id="324838at2"/>
<comment type="caution">
    <text evidence="5">The sequence shown here is derived from an EMBL/GenBank/DDBJ whole genome shotgun (WGS) entry which is preliminary data.</text>
</comment>
<evidence type="ECO:0000256" key="3">
    <source>
        <dbReference type="SAM" id="MobiDB-lite"/>
    </source>
</evidence>
<dbReference type="GO" id="GO:0006955">
    <property type="term" value="P:immune response"/>
    <property type="evidence" value="ECO:0007669"/>
    <property type="project" value="InterPro"/>
</dbReference>
<dbReference type="Gene3D" id="2.60.120.200">
    <property type="match status" value="6"/>
</dbReference>
<dbReference type="PANTHER" id="PTHR46943:SF1">
    <property type="entry name" value="PENTRAXIN-RELATED PROTEIN PTX3"/>
    <property type="match status" value="1"/>
</dbReference>
<dbReference type="EMBL" id="QHHU01000024">
    <property type="protein sequence ID" value="RSM43597.1"/>
    <property type="molecule type" value="Genomic_DNA"/>
</dbReference>